<dbReference type="FunFam" id="3.40.50.150:FF:000057">
    <property type="entry name" value="O-methyltransferase ZRP4"/>
    <property type="match status" value="1"/>
</dbReference>
<name>A0A3S3MP54_9MAGN</name>
<dbReference type="GO" id="GO:0008171">
    <property type="term" value="F:O-methyltransferase activity"/>
    <property type="evidence" value="ECO:0007669"/>
    <property type="project" value="InterPro"/>
</dbReference>
<keyword evidence="7" id="KW-1185">Reference proteome</keyword>
<dbReference type="GO" id="GO:0046983">
    <property type="term" value="F:protein dimerization activity"/>
    <property type="evidence" value="ECO:0007669"/>
    <property type="project" value="InterPro"/>
</dbReference>
<dbReference type="SUPFAM" id="SSF53335">
    <property type="entry name" value="S-adenosyl-L-methionine-dependent methyltransferases"/>
    <property type="match status" value="2"/>
</dbReference>
<dbReference type="Proteomes" id="UP000283530">
    <property type="component" value="Unassembled WGS sequence"/>
</dbReference>
<keyword evidence="3" id="KW-0949">S-adenosyl-L-methionine</keyword>
<dbReference type="PROSITE" id="PS51683">
    <property type="entry name" value="SAM_OMT_II"/>
    <property type="match status" value="2"/>
</dbReference>
<keyword evidence="1 6" id="KW-0489">Methyltransferase</keyword>
<evidence type="ECO:0000256" key="1">
    <source>
        <dbReference type="ARBA" id="ARBA00022603"/>
    </source>
</evidence>
<dbReference type="InterPro" id="IPR001077">
    <property type="entry name" value="COMT_C"/>
</dbReference>
<accession>A0A3S3MP54</accession>
<organism evidence="6 7">
    <name type="scientific">Cinnamomum micranthum f. kanehirae</name>
    <dbReference type="NCBI Taxonomy" id="337451"/>
    <lineage>
        <taxon>Eukaryota</taxon>
        <taxon>Viridiplantae</taxon>
        <taxon>Streptophyta</taxon>
        <taxon>Embryophyta</taxon>
        <taxon>Tracheophyta</taxon>
        <taxon>Spermatophyta</taxon>
        <taxon>Magnoliopsida</taxon>
        <taxon>Magnoliidae</taxon>
        <taxon>Laurales</taxon>
        <taxon>Lauraceae</taxon>
        <taxon>Cinnamomum</taxon>
    </lineage>
</organism>
<dbReference type="PANTHER" id="PTHR11746">
    <property type="entry name" value="O-METHYLTRANSFERASE"/>
    <property type="match status" value="1"/>
</dbReference>
<sequence length="634" mass="70775">MRHLVHMKLFLIQRIDGQLRYQLELVAKLLVKGGEQSMAPSILMILDKDYMAPWHLMKDCLWGATAFEKAVRKSFLDYMADDPAKNQLFMEAMVFNSQTWTSELITGCKDMFDGIRSVVDVGGGNGTTLRAIAQAFPHLKCTVYDLPHVIADSPNHPEVERIQGDMFKFIPSVDALLLKFVLHDWGDEECIKILKRCKEAVPQEGGKVIIVDTVLDSDSDVGPYSHLKLCSNLEMMLTFEGKERTEKEWKKHILDAGFDGCKIKCISASISNSNMLSMQVQEDEHQAAQAKIWEIVYGFSDTLVLRCAIQLGIADIIHKHGDPISLAELASRIPANCLNVDHLYRIMRYLVHMKLFSPRTIDGQLCYELEPAAKFLVKGSDQSMVPALLAISDVDFMAPWHHIKEGLGGECATTAFEKALGSSIWDYMAGNPAKNQLFNEAMACDSRLLTSALISGCKEMFDGIGSVVDVGGGTGTALRAIAQAFPHLKCTVYDLPHVIADSPNYPEVQRIEGDMFQSIPSADAILMKCILHDWDDQKCIKILKRCKEAVPQEGGEVIIVDIVLDLNSDSFYSHMRMCMDLDMMLNTGGKERTEEEWKKLIFDAGFAGYKIKCISAVQSLTWYFLAVGCVSKIS</sequence>
<dbReference type="STRING" id="337451.A0A3S3MP54"/>
<reference evidence="6 7" key="1">
    <citation type="journal article" date="2019" name="Nat. Plants">
        <title>Stout camphor tree genome fills gaps in understanding of flowering plant genome evolution.</title>
        <authorList>
            <person name="Chaw S.M."/>
            <person name="Liu Y.C."/>
            <person name="Wu Y.W."/>
            <person name="Wang H.Y."/>
            <person name="Lin C.I."/>
            <person name="Wu C.S."/>
            <person name="Ke H.M."/>
            <person name="Chang L.Y."/>
            <person name="Hsu C.Y."/>
            <person name="Yang H.T."/>
            <person name="Sudianto E."/>
            <person name="Hsu M.H."/>
            <person name="Wu K.P."/>
            <person name="Wang L.N."/>
            <person name="Leebens-Mack J.H."/>
            <person name="Tsai I.J."/>
        </authorList>
    </citation>
    <scope>NUCLEOTIDE SEQUENCE [LARGE SCALE GENOMIC DNA]</scope>
    <source>
        <strain evidence="7">cv. Chaw 1501</strain>
        <tissue evidence="6">Young leaves</tissue>
    </source>
</reference>
<dbReference type="Pfam" id="PF00891">
    <property type="entry name" value="Methyltransf_2"/>
    <property type="match status" value="2"/>
</dbReference>
<dbReference type="Gene3D" id="3.40.50.150">
    <property type="entry name" value="Vaccinia Virus protein VP39"/>
    <property type="match status" value="2"/>
</dbReference>
<dbReference type="CDD" id="cd02440">
    <property type="entry name" value="AdoMet_MTases"/>
    <property type="match status" value="1"/>
</dbReference>
<evidence type="ECO:0000259" key="5">
    <source>
        <dbReference type="Pfam" id="PF08100"/>
    </source>
</evidence>
<dbReference type="InterPro" id="IPR016461">
    <property type="entry name" value="COMT-like"/>
</dbReference>
<comment type="caution">
    <text evidence="6">The sequence shown here is derived from an EMBL/GenBank/DDBJ whole genome shotgun (WGS) entry which is preliminary data.</text>
</comment>
<feature type="domain" description="O-methyltransferase dimerisation" evidence="5">
    <location>
        <begin position="293"/>
        <end position="378"/>
    </location>
</feature>
<evidence type="ECO:0000313" key="7">
    <source>
        <dbReference type="Proteomes" id="UP000283530"/>
    </source>
</evidence>
<dbReference type="EMBL" id="QPKB01000006">
    <property type="protein sequence ID" value="RWR87195.1"/>
    <property type="molecule type" value="Genomic_DNA"/>
</dbReference>
<feature type="domain" description="O-methyltransferase C-terminal" evidence="4">
    <location>
        <begin position="400"/>
        <end position="607"/>
    </location>
</feature>
<gene>
    <name evidence="6" type="ORF">CKAN_01613100</name>
</gene>
<dbReference type="AlphaFoldDB" id="A0A3S3MP54"/>
<evidence type="ECO:0000313" key="6">
    <source>
        <dbReference type="EMBL" id="RWR87195.1"/>
    </source>
</evidence>
<dbReference type="GO" id="GO:0032259">
    <property type="term" value="P:methylation"/>
    <property type="evidence" value="ECO:0007669"/>
    <property type="project" value="UniProtKB-KW"/>
</dbReference>
<protein>
    <submittedName>
        <fullName evidence="6">RS-norcoclaurine 6-O-methyltransferase-like protein</fullName>
    </submittedName>
</protein>
<proteinExistence type="predicted"/>
<keyword evidence="2 6" id="KW-0808">Transferase</keyword>
<dbReference type="InterPro" id="IPR012967">
    <property type="entry name" value="COMT_dimerisation"/>
</dbReference>
<dbReference type="OrthoDB" id="1606438at2759"/>
<dbReference type="SUPFAM" id="SSF46785">
    <property type="entry name" value="Winged helix' DNA-binding domain"/>
    <property type="match status" value="1"/>
</dbReference>
<evidence type="ECO:0000256" key="3">
    <source>
        <dbReference type="ARBA" id="ARBA00022691"/>
    </source>
</evidence>
<dbReference type="Pfam" id="PF08100">
    <property type="entry name" value="Dimerisation"/>
    <property type="match status" value="1"/>
</dbReference>
<dbReference type="InterPro" id="IPR036390">
    <property type="entry name" value="WH_DNA-bd_sf"/>
</dbReference>
<evidence type="ECO:0000256" key="2">
    <source>
        <dbReference type="ARBA" id="ARBA00022679"/>
    </source>
</evidence>
<dbReference type="InterPro" id="IPR036388">
    <property type="entry name" value="WH-like_DNA-bd_sf"/>
</dbReference>
<feature type="domain" description="O-methyltransferase C-terminal" evidence="4">
    <location>
        <begin position="65"/>
        <end position="258"/>
    </location>
</feature>
<dbReference type="Gene3D" id="1.10.10.10">
    <property type="entry name" value="Winged helix-like DNA-binding domain superfamily/Winged helix DNA-binding domain"/>
    <property type="match status" value="1"/>
</dbReference>
<evidence type="ECO:0000259" key="4">
    <source>
        <dbReference type="Pfam" id="PF00891"/>
    </source>
</evidence>
<dbReference type="InterPro" id="IPR029063">
    <property type="entry name" value="SAM-dependent_MTases_sf"/>
</dbReference>